<evidence type="ECO:0000313" key="2">
    <source>
        <dbReference type="Proteomes" id="UP000623129"/>
    </source>
</evidence>
<dbReference type="AlphaFoldDB" id="A0A833R6H9"/>
<protein>
    <submittedName>
        <fullName evidence="1">Uncharacterized protein</fullName>
    </submittedName>
</protein>
<organism evidence="1 2">
    <name type="scientific">Carex littledalei</name>
    <dbReference type="NCBI Taxonomy" id="544730"/>
    <lineage>
        <taxon>Eukaryota</taxon>
        <taxon>Viridiplantae</taxon>
        <taxon>Streptophyta</taxon>
        <taxon>Embryophyta</taxon>
        <taxon>Tracheophyta</taxon>
        <taxon>Spermatophyta</taxon>
        <taxon>Magnoliopsida</taxon>
        <taxon>Liliopsida</taxon>
        <taxon>Poales</taxon>
        <taxon>Cyperaceae</taxon>
        <taxon>Cyperoideae</taxon>
        <taxon>Cariceae</taxon>
        <taxon>Carex</taxon>
        <taxon>Carex subgen. Euthyceras</taxon>
    </lineage>
</organism>
<accession>A0A833R6H9</accession>
<reference evidence="1" key="1">
    <citation type="submission" date="2020-01" db="EMBL/GenBank/DDBJ databases">
        <title>Genome sequence of Kobresia littledalei, the first chromosome-level genome in the family Cyperaceae.</title>
        <authorList>
            <person name="Qu G."/>
        </authorList>
    </citation>
    <scope>NUCLEOTIDE SEQUENCE</scope>
    <source>
        <strain evidence="1">C.B.Clarke</strain>
        <tissue evidence="1">Leaf</tissue>
    </source>
</reference>
<name>A0A833R6H9_9POAL</name>
<gene>
    <name evidence="1" type="ORF">FCM35_KLT01712</name>
</gene>
<dbReference type="Proteomes" id="UP000623129">
    <property type="component" value="Unassembled WGS sequence"/>
</dbReference>
<keyword evidence="2" id="KW-1185">Reference proteome</keyword>
<evidence type="ECO:0000313" key="1">
    <source>
        <dbReference type="EMBL" id="KAF3334021.1"/>
    </source>
</evidence>
<comment type="caution">
    <text evidence="1">The sequence shown here is derived from an EMBL/GenBank/DDBJ whole genome shotgun (WGS) entry which is preliminary data.</text>
</comment>
<proteinExistence type="predicted"/>
<dbReference type="EMBL" id="SWLB01000010">
    <property type="protein sequence ID" value="KAF3334021.1"/>
    <property type="molecule type" value="Genomic_DNA"/>
</dbReference>
<sequence length="93" mass="10764">MAGICSSFPVKFFMNPLKMVFIAEPLARLGWIQAHGLQVSDTIIFNDMPLLYHTKATEQFLMLSKFEWFEGYKIFMAQWIHVGMAFGTCSQDY</sequence>